<dbReference type="Pfam" id="PF00856">
    <property type="entry name" value="SET"/>
    <property type="match status" value="1"/>
</dbReference>
<dbReference type="SUPFAM" id="SSF82199">
    <property type="entry name" value="SET domain"/>
    <property type="match status" value="1"/>
</dbReference>
<organism evidence="3 4">
    <name type="scientific">Paramarasmius palmivorus</name>
    <dbReference type="NCBI Taxonomy" id="297713"/>
    <lineage>
        <taxon>Eukaryota</taxon>
        <taxon>Fungi</taxon>
        <taxon>Dikarya</taxon>
        <taxon>Basidiomycota</taxon>
        <taxon>Agaricomycotina</taxon>
        <taxon>Agaricomycetes</taxon>
        <taxon>Agaricomycetidae</taxon>
        <taxon>Agaricales</taxon>
        <taxon>Marasmiineae</taxon>
        <taxon>Marasmiaceae</taxon>
        <taxon>Paramarasmius</taxon>
    </lineage>
</organism>
<gene>
    <name evidence="3" type="primary">SET6</name>
    <name evidence="3" type="ORF">VNI00_005285</name>
</gene>
<dbReference type="SMART" id="SM00317">
    <property type="entry name" value="SET"/>
    <property type="match status" value="1"/>
</dbReference>
<keyword evidence="1" id="KW-0175">Coiled coil</keyword>
<evidence type="ECO:0000259" key="2">
    <source>
        <dbReference type="PROSITE" id="PS50280"/>
    </source>
</evidence>
<evidence type="ECO:0000313" key="3">
    <source>
        <dbReference type="EMBL" id="KAK7049855.1"/>
    </source>
</evidence>
<comment type="caution">
    <text evidence="3">The sequence shown here is derived from an EMBL/GenBank/DDBJ whole genome shotgun (WGS) entry which is preliminary data.</text>
</comment>
<dbReference type="AlphaFoldDB" id="A0AAW0DF30"/>
<dbReference type="InterPro" id="IPR046341">
    <property type="entry name" value="SET_dom_sf"/>
</dbReference>
<dbReference type="EMBL" id="JAYKXP010000015">
    <property type="protein sequence ID" value="KAK7049855.1"/>
    <property type="molecule type" value="Genomic_DNA"/>
</dbReference>
<protein>
    <submittedName>
        <fullName evidence="3">Histone-lysine N-methyltransferase set-6</fullName>
    </submittedName>
</protein>
<dbReference type="CDD" id="cd20071">
    <property type="entry name" value="SET_SMYD"/>
    <property type="match status" value="1"/>
</dbReference>
<feature type="domain" description="SET" evidence="2">
    <location>
        <begin position="286"/>
        <end position="603"/>
    </location>
</feature>
<reference evidence="3 4" key="1">
    <citation type="submission" date="2024-01" db="EMBL/GenBank/DDBJ databases">
        <title>A draft genome for a cacao thread blight-causing isolate of Paramarasmius palmivorus.</title>
        <authorList>
            <person name="Baruah I.K."/>
            <person name="Bukari Y."/>
            <person name="Amoako-Attah I."/>
            <person name="Meinhardt L.W."/>
            <person name="Bailey B.A."/>
            <person name="Cohen S.P."/>
        </authorList>
    </citation>
    <scope>NUCLEOTIDE SEQUENCE [LARGE SCALE GENOMIC DNA]</scope>
    <source>
        <strain evidence="3 4">GH-12</strain>
    </source>
</reference>
<dbReference type="Gene3D" id="2.170.270.10">
    <property type="entry name" value="SET domain"/>
    <property type="match status" value="2"/>
</dbReference>
<evidence type="ECO:0000313" key="4">
    <source>
        <dbReference type="Proteomes" id="UP001383192"/>
    </source>
</evidence>
<dbReference type="PROSITE" id="PS50280">
    <property type="entry name" value="SET"/>
    <property type="match status" value="1"/>
</dbReference>
<sequence length="638" mass="72812">MFLQSDIHRLSADPVEPYNEQNTAEDEQNIADEYIKKMMMSYNSSESRTVLYEDCPIRQARNLVKYVQDLKLKKSHDRRKIKSLQYELRSSEQRASEAVARLNNEARKERELRDQLQQHQNEIEHLKAQIANQKGKTKLQPLANPLPAPPRLVNTSALSTPVTPAWVRPLPERPSSRHMNENPVLVHDTLTLTSTPVPLIYTPRAQYPPGYNTRRKMETGITQRDGLLTFNASPLPRPAERSPERFRFPSVDDAYYTCLTTHDWLPDVGSSERGWRTPATPRHMTTLYEIKPTPYGGRGVFATQAIPKGTLVHTSPAPYAHVIYREYRKEVCAGCFAYAFDAQRSTWAIKPAREGQGAWFCSKPCRDLWEKNQLWNGVYLMGEMNIAIDRLDKSVKKTKGTKTGPQSQTTSVARTRETIVSESQATIDQAWRTVEESSTVVTEPLSDLELDMVRFLASAIINRYIEDTIHPAPGDSSIAGGTWTQCMELQDNELVYVRSKPHILESHLRVYAFLRKAIIPVLRPYVKTANTVRAVLGRDQGNAFGLYELTGDSEMLGYALYLSGSYFNHDCSPNVKKDRNGRAMQFYTTRDVEIGEELCTNYIDVKDEVKVRRENLSTNWYFQCSCRRCESELKALVG</sequence>
<name>A0AAW0DF30_9AGAR</name>
<dbReference type="Proteomes" id="UP001383192">
    <property type="component" value="Unassembled WGS sequence"/>
</dbReference>
<dbReference type="GO" id="GO:0005634">
    <property type="term" value="C:nucleus"/>
    <property type="evidence" value="ECO:0007669"/>
    <property type="project" value="TreeGrafter"/>
</dbReference>
<evidence type="ECO:0000256" key="1">
    <source>
        <dbReference type="SAM" id="Coils"/>
    </source>
</evidence>
<dbReference type="PANTHER" id="PTHR12197:SF294">
    <property type="entry name" value="POTENTIAL PROTEIN LYSINE METHYLTRANSFERASE SET6"/>
    <property type="match status" value="1"/>
</dbReference>
<feature type="coiled-coil region" evidence="1">
    <location>
        <begin position="81"/>
        <end position="136"/>
    </location>
</feature>
<proteinExistence type="predicted"/>
<dbReference type="PANTHER" id="PTHR12197">
    <property type="entry name" value="HISTONE-LYSINE N-METHYLTRANSFERASE SMYD"/>
    <property type="match status" value="1"/>
</dbReference>
<dbReference type="InterPro" id="IPR050869">
    <property type="entry name" value="H3K4_H4K5_MeTrfase"/>
</dbReference>
<dbReference type="InterPro" id="IPR001214">
    <property type="entry name" value="SET_dom"/>
</dbReference>
<keyword evidence="4" id="KW-1185">Reference proteome</keyword>
<accession>A0AAW0DF30</accession>